<dbReference type="RefSeq" id="WP_425475036.1">
    <property type="nucleotide sequence ID" value="NZ_JTFC01000102.1"/>
</dbReference>
<dbReference type="EMBL" id="JTFC01000102">
    <property type="protein sequence ID" value="RUS51110.1"/>
    <property type="molecule type" value="Genomic_DNA"/>
</dbReference>
<feature type="region of interest" description="Disordered" evidence="1">
    <location>
        <begin position="75"/>
        <end position="98"/>
    </location>
</feature>
<feature type="compositionally biased region" description="Basic and acidic residues" evidence="1">
    <location>
        <begin position="85"/>
        <end position="97"/>
    </location>
</feature>
<feature type="non-terminal residue" evidence="3">
    <location>
        <position position="173"/>
    </location>
</feature>
<reference evidence="3 4" key="1">
    <citation type="submission" date="2014-11" db="EMBL/GenBank/DDBJ databases">
        <title>Genome sequence and analysis of novel Kurthia sp.</title>
        <authorList>
            <person name="Lawson J.N."/>
            <person name="Gonzalez J.E."/>
            <person name="Rinauldi L."/>
            <person name="Xuan Z."/>
            <person name="Firman A."/>
            <person name="Shaddox L."/>
            <person name="Trudeau A."/>
            <person name="Shah S."/>
            <person name="Reiman D."/>
        </authorList>
    </citation>
    <scope>NUCLEOTIDE SEQUENCE [LARGE SCALE GENOMIC DNA]</scope>
    <source>
        <strain evidence="3 4">3B1D</strain>
    </source>
</reference>
<gene>
    <name evidence="3" type="ORF">QI30_18825</name>
</gene>
<organism evidence="3 4">
    <name type="scientific">Candidatus Kurthia intestinigallinarum</name>
    <dbReference type="NCBI Taxonomy" id="1562256"/>
    <lineage>
        <taxon>Bacteria</taxon>
        <taxon>Bacillati</taxon>
        <taxon>Bacillota</taxon>
        <taxon>Bacilli</taxon>
        <taxon>Bacillales</taxon>
        <taxon>Caryophanaceae</taxon>
        <taxon>Kurthia</taxon>
    </lineage>
</organism>
<dbReference type="Proteomes" id="UP000288623">
    <property type="component" value="Unassembled WGS sequence"/>
</dbReference>
<evidence type="ECO:0000256" key="1">
    <source>
        <dbReference type="SAM" id="MobiDB-lite"/>
    </source>
</evidence>
<name>A0A433RP19_9BACL</name>
<keyword evidence="4" id="KW-1185">Reference proteome</keyword>
<protein>
    <recommendedName>
        <fullName evidence="2">Replication-associated protein ORF2/G2P domain-containing protein</fullName>
    </recommendedName>
</protein>
<sequence length="173" mass="20146">MNSQSEEIYENIPLDEQDALWDIKQELAEVEEKATNLARTLKNSKSYSTKVYVSGDSVEVYFHITPIQLRDLSSSDTGKYRRSYSKNDNKTPEERLKSRAKSNIRARNTVKRLIKANFSNGDKFITLTFEKNITDVKEANKALKNFKKKLRRLCKNEELKFIDVIEFQERGAI</sequence>
<dbReference type="AlphaFoldDB" id="A0A433RP19"/>
<dbReference type="Pfam" id="PF23343">
    <property type="entry name" value="REP_ORF2-G2P"/>
    <property type="match status" value="1"/>
</dbReference>
<evidence type="ECO:0000259" key="2">
    <source>
        <dbReference type="Pfam" id="PF23343"/>
    </source>
</evidence>
<dbReference type="InterPro" id="IPR056906">
    <property type="entry name" value="ORF2/G2P_dom"/>
</dbReference>
<feature type="domain" description="Replication-associated protein ORF2/G2P" evidence="2">
    <location>
        <begin position="123"/>
        <end position="173"/>
    </location>
</feature>
<proteinExistence type="predicted"/>
<comment type="caution">
    <text evidence="3">The sequence shown here is derived from an EMBL/GenBank/DDBJ whole genome shotgun (WGS) entry which is preliminary data.</text>
</comment>
<accession>A0A433RP19</accession>
<evidence type="ECO:0000313" key="3">
    <source>
        <dbReference type="EMBL" id="RUS51110.1"/>
    </source>
</evidence>
<evidence type="ECO:0000313" key="4">
    <source>
        <dbReference type="Proteomes" id="UP000288623"/>
    </source>
</evidence>